<dbReference type="CDD" id="cd00371">
    <property type="entry name" value="HMA"/>
    <property type="match status" value="1"/>
</dbReference>
<feature type="compositionally biased region" description="Basic residues" evidence="1">
    <location>
        <begin position="100"/>
        <end position="120"/>
    </location>
</feature>
<dbReference type="EMBL" id="CM007647">
    <property type="protein sequence ID" value="ONM06253.1"/>
    <property type="molecule type" value="Genomic_DNA"/>
</dbReference>
<dbReference type="PROSITE" id="PS50846">
    <property type="entry name" value="HMA_2"/>
    <property type="match status" value="1"/>
</dbReference>
<evidence type="ECO:0000259" key="2">
    <source>
        <dbReference type="PROSITE" id="PS50846"/>
    </source>
</evidence>
<dbReference type="AlphaFoldDB" id="A0A1D6KUL2"/>
<dbReference type="GO" id="GO:0046872">
    <property type="term" value="F:metal ion binding"/>
    <property type="evidence" value="ECO:0007669"/>
    <property type="project" value="InterPro"/>
</dbReference>
<gene>
    <name evidence="3" type="ORF">ZEAMMB73_Zm00001d032873</name>
</gene>
<feature type="compositionally biased region" description="Basic and acidic residues" evidence="1">
    <location>
        <begin position="1"/>
        <end position="21"/>
    </location>
</feature>
<evidence type="ECO:0000256" key="1">
    <source>
        <dbReference type="SAM" id="MobiDB-lite"/>
    </source>
</evidence>
<protein>
    <submittedName>
        <fullName evidence="3">Metal ion binding protein</fullName>
    </submittedName>
</protein>
<dbReference type="ExpressionAtlas" id="A0A1D6KUL2">
    <property type="expression patterns" value="baseline and differential"/>
</dbReference>
<reference evidence="3" key="1">
    <citation type="submission" date="2015-12" db="EMBL/GenBank/DDBJ databases">
        <title>Update maize B73 reference genome by single molecule sequencing technologies.</title>
        <authorList>
            <consortium name="Maize Genome Sequencing Project"/>
            <person name="Ware D."/>
        </authorList>
    </citation>
    <scope>NUCLEOTIDE SEQUENCE [LARGE SCALE GENOMIC DNA]</scope>
    <source>
        <tissue evidence="3">Seedling</tissue>
    </source>
</reference>
<name>A0A1D6KUL2_MAIZE</name>
<dbReference type="Gene3D" id="3.30.70.100">
    <property type="match status" value="1"/>
</dbReference>
<dbReference type="Pfam" id="PF00403">
    <property type="entry name" value="HMA"/>
    <property type="match status" value="1"/>
</dbReference>
<dbReference type="PANTHER" id="PTHR46413">
    <property type="entry name" value="HEAVY METAL-ASSOCIATED ISOPRENYLATED PLANT PROTEIN 6"/>
    <property type="match status" value="1"/>
</dbReference>
<feature type="region of interest" description="Disordered" evidence="1">
    <location>
        <begin position="86"/>
        <end position="162"/>
    </location>
</feature>
<dbReference type="SUPFAM" id="SSF55008">
    <property type="entry name" value="HMA, heavy metal-associated domain"/>
    <property type="match status" value="1"/>
</dbReference>
<proteinExistence type="predicted"/>
<evidence type="ECO:0000313" key="3">
    <source>
        <dbReference type="EMBL" id="ONM06253.1"/>
    </source>
</evidence>
<dbReference type="InterPro" id="IPR036163">
    <property type="entry name" value="HMA_dom_sf"/>
</dbReference>
<dbReference type="InterPro" id="IPR044594">
    <property type="entry name" value="HIPP01/3/5/6"/>
</dbReference>
<sequence length="162" mass="17302">MGEDKKAGNKDAAGGDKKKDAGAGAAPQPIVLKVDLHCAGCANKVRKAIKHAPGVESVTPDMAAGKVVVTGPADAVELKERIEARAKKPVQIVSAGAGPPKRRRTRPGPRPPPRRWRRRPWPTPACTRCRRTTGTRRTTSRLQAATTVPPHRRRALAPPSSV</sequence>
<feature type="region of interest" description="Disordered" evidence="1">
    <location>
        <begin position="1"/>
        <end position="25"/>
    </location>
</feature>
<feature type="domain" description="HMA" evidence="2">
    <location>
        <begin position="27"/>
        <end position="90"/>
    </location>
</feature>
<dbReference type="PANTHER" id="PTHR46413:SF1">
    <property type="entry name" value="HEAVY METAL-ASSOCIATED ISOPRENYLATED PLANT PROTEIN 6"/>
    <property type="match status" value="1"/>
</dbReference>
<organism evidence="3">
    <name type="scientific">Zea mays</name>
    <name type="common">Maize</name>
    <dbReference type="NCBI Taxonomy" id="4577"/>
    <lineage>
        <taxon>Eukaryota</taxon>
        <taxon>Viridiplantae</taxon>
        <taxon>Streptophyta</taxon>
        <taxon>Embryophyta</taxon>
        <taxon>Tracheophyta</taxon>
        <taxon>Spermatophyta</taxon>
        <taxon>Magnoliopsida</taxon>
        <taxon>Liliopsida</taxon>
        <taxon>Poales</taxon>
        <taxon>Poaceae</taxon>
        <taxon>PACMAD clade</taxon>
        <taxon>Panicoideae</taxon>
        <taxon>Andropogonodae</taxon>
        <taxon>Andropogoneae</taxon>
        <taxon>Tripsacinae</taxon>
        <taxon>Zea</taxon>
    </lineage>
</organism>
<accession>A0A1D6KUL2</accession>
<dbReference type="InterPro" id="IPR006121">
    <property type="entry name" value="HMA_dom"/>
</dbReference>